<protein>
    <submittedName>
        <fullName evidence="2">AIPR family protein</fullName>
    </submittedName>
</protein>
<evidence type="ECO:0000313" key="3">
    <source>
        <dbReference type="Proteomes" id="UP000612233"/>
    </source>
</evidence>
<name>A0A927GIY7_9BACT</name>
<organism evidence="2 3">
    <name type="scientific">Hymenobacter montanus</name>
    <dbReference type="NCBI Taxonomy" id="2771359"/>
    <lineage>
        <taxon>Bacteria</taxon>
        <taxon>Pseudomonadati</taxon>
        <taxon>Bacteroidota</taxon>
        <taxon>Cytophagia</taxon>
        <taxon>Cytophagales</taxon>
        <taxon>Hymenobacteraceae</taxon>
        <taxon>Hymenobacter</taxon>
    </lineage>
</organism>
<proteinExistence type="predicted"/>
<dbReference type="Pfam" id="PF10592">
    <property type="entry name" value="AIPR"/>
    <property type="match status" value="1"/>
</dbReference>
<dbReference type="RefSeq" id="WP_191004427.1">
    <property type="nucleotide sequence ID" value="NZ_JACXAD010000006.1"/>
</dbReference>
<feature type="domain" description="Abortive phage infection protein C-terminal" evidence="1">
    <location>
        <begin position="224"/>
        <end position="401"/>
    </location>
</feature>
<accession>A0A927GIY7</accession>
<dbReference type="AlphaFoldDB" id="A0A927GIY7"/>
<reference evidence="2" key="1">
    <citation type="submission" date="2020-09" db="EMBL/GenBank/DDBJ databases">
        <authorList>
            <person name="Kim M.K."/>
        </authorList>
    </citation>
    <scope>NUCLEOTIDE SEQUENCE</scope>
    <source>
        <strain evidence="2">BT664</strain>
    </source>
</reference>
<dbReference type="EMBL" id="JACXAD010000006">
    <property type="protein sequence ID" value="MBD2767604.1"/>
    <property type="molecule type" value="Genomic_DNA"/>
</dbReference>
<dbReference type="InterPro" id="IPR018891">
    <property type="entry name" value="AIPR_C"/>
</dbReference>
<keyword evidence="3" id="KW-1185">Reference proteome</keyword>
<evidence type="ECO:0000313" key="2">
    <source>
        <dbReference type="EMBL" id="MBD2767604.1"/>
    </source>
</evidence>
<sequence>MPKATTGDAAARDTNFLSRALAAFTIYKMSGCSLDEAAAAVVDGGGDGGIDAVHYEASAEKLWVVQSKYHLSGRGEPALRDVNTFKTGLENLLLGRFEAFESNATWRRLIPALRHVLEFGSLRVQAVLVYSTLQSVSDDRLHVFEGLRRQFSADTDYLECNTCNLTTLHDWATGADQSPGVPEVTLTLLKPGWVQRPYETVYGLLPLAELAMHWRVHGRRLIAANIRAYQGSTAVNSKIVDTVRNEPEHFFYLNNGLTAYCNRLELRHVDRANAESKKVKAFGLSIVNGAQTLGSVAEYFATAAEGALPEGYVFIKIISLKRCHDDRAFAESITRSTNFQNQIGTRDFVALNEQQQRLANQLAPSGISYHYKTGADTPAPDAQNFTLDEATTVAAVLTNKPDCAVCAQLATDWQAFWSFDPVFPDNLLQPSLYARTFNAELSGRVLWRAVQVQRVARQALNQGESGVRAEFFAGCGWLVLDLLFSYRFYQLGEALALSTDEQTSISRDAQDFAEKIWAACLLKGMVLTLEDGRWELPKPFQTVFGTPNDCKILRSTVLAVLHRSVTI</sequence>
<evidence type="ECO:0000259" key="1">
    <source>
        <dbReference type="Pfam" id="PF10592"/>
    </source>
</evidence>
<dbReference type="Proteomes" id="UP000612233">
    <property type="component" value="Unassembled WGS sequence"/>
</dbReference>
<gene>
    <name evidence="2" type="ORF">IC235_06830</name>
</gene>
<comment type="caution">
    <text evidence="2">The sequence shown here is derived from an EMBL/GenBank/DDBJ whole genome shotgun (WGS) entry which is preliminary data.</text>
</comment>